<gene>
    <name evidence="2" type="primary">LOC113396925</name>
</gene>
<proteinExistence type="predicted"/>
<protein>
    <submittedName>
        <fullName evidence="2">N-acylneuraminate cytidylyltransferase A</fullName>
    </submittedName>
</protein>
<dbReference type="Pfam" id="PF02348">
    <property type="entry name" value="CTP_transf_3"/>
    <property type="match status" value="1"/>
</dbReference>
<accession>A0ABM4AKW0</accession>
<evidence type="ECO:0000313" key="1">
    <source>
        <dbReference type="Proteomes" id="UP001652626"/>
    </source>
</evidence>
<dbReference type="Proteomes" id="UP001652626">
    <property type="component" value="Chromosome 9"/>
</dbReference>
<keyword evidence="2" id="KW-0808">Transferase</keyword>
<dbReference type="CDD" id="cd02513">
    <property type="entry name" value="CMP-NeuAc_Synthase"/>
    <property type="match status" value="1"/>
</dbReference>
<dbReference type="InterPro" id="IPR003329">
    <property type="entry name" value="Cytidylyl_trans"/>
</dbReference>
<dbReference type="PANTHER" id="PTHR21485:SF3">
    <property type="entry name" value="N-ACYLNEURAMINATE CYTIDYLYLTRANSFERASE"/>
    <property type="match status" value="1"/>
</dbReference>
<keyword evidence="2" id="KW-0548">Nucleotidyltransferase</keyword>
<dbReference type="PANTHER" id="PTHR21485">
    <property type="entry name" value="HAD SUPERFAMILY MEMBERS CMAS AND KDSC"/>
    <property type="match status" value="1"/>
</dbReference>
<sequence>MPKVVSPVLSENIAVLILARGGSKGIRLKNIQNIGGISLLGRTILTAKLAGIQDITVSTDHPLIALEGLKYNVSVLKRSYVTSTDWAPSIWGVSEFMETRPEINIVILLQATSPFVNSKHISSSLAKLNFPVSYDCIFAVTRSYKLRWTYIESETKPVNFDYKNRPRRQDWNGEFIETGAFYITRRELIIKGYLQNNK</sequence>
<keyword evidence="1" id="KW-1185">Reference proteome</keyword>
<dbReference type="InterPro" id="IPR029044">
    <property type="entry name" value="Nucleotide-diphossugar_trans"/>
</dbReference>
<dbReference type="InterPro" id="IPR050793">
    <property type="entry name" value="CMP-NeuNAc_synthase"/>
</dbReference>
<dbReference type="GeneID" id="113396925"/>
<evidence type="ECO:0000313" key="2">
    <source>
        <dbReference type="RefSeq" id="XP_064071925.1"/>
    </source>
</evidence>
<name>A0ABM4AKW0_VANTA</name>
<dbReference type="SUPFAM" id="SSF53448">
    <property type="entry name" value="Nucleotide-diphospho-sugar transferases"/>
    <property type="match status" value="1"/>
</dbReference>
<organism evidence="1 2">
    <name type="scientific">Vanessa tameamea</name>
    <name type="common">Kamehameha butterfly</name>
    <dbReference type="NCBI Taxonomy" id="334116"/>
    <lineage>
        <taxon>Eukaryota</taxon>
        <taxon>Metazoa</taxon>
        <taxon>Ecdysozoa</taxon>
        <taxon>Arthropoda</taxon>
        <taxon>Hexapoda</taxon>
        <taxon>Insecta</taxon>
        <taxon>Pterygota</taxon>
        <taxon>Neoptera</taxon>
        <taxon>Endopterygota</taxon>
        <taxon>Lepidoptera</taxon>
        <taxon>Glossata</taxon>
        <taxon>Ditrysia</taxon>
        <taxon>Papilionoidea</taxon>
        <taxon>Nymphalidae</taxon>
        <taxon>Nymphalinae</taxon>
        <taxon>Vanessa</taxon>
    </lineage>
</organism>
<reference evidence="2" key="1">
    <citation type="submission" date="2025-08" db="UniProtKB">
        <authorList>
            <consortium name="RefSeq"/>
        </authorList>
    </citation>
    <scope>IDENTIFICATION</scope>
    <source>
        <tissue evidence="2">Whole body</tissue>
    </source>
</reference>
<dbReference type="GO" id="GO:0016779">
    <property type="term" value="F:nucleotidyltransferase activity"/>
    <property type="evidence" value="ECO:0007669"/>
    <property type="project" value="UniProtKB-KW"/>
</dbReference>
<dbReference type="Gene3D" id="3.90.550.10">
    <property type="entry name" value="Spore Coat Polysaccharide Biosynthesis Protein SpsA, Chain A"/>
    <property type="match status" value="1"/>
</dbReference>
<dbReference type="RefSeq" id="XP_064071925.1">
    <property type="nucleotide sequence ID" value="XM_064215855.1"/>
</dbReference>